<comment type="caution">
    <text evidence="2">The sequence shown here is derived from an EMBL/GenBank/DDBJ whole genome shotgun (WGS) entry which is preliminary data.</text>
</comment>
<feature type="region of interest" description="Disordered" evidence="1">
    <location>
        <begin position="1"/>
        <end position="35"/>
    </location>
</feature>
<organism evidence="2 3">
    <name type="scientific">Trema orientale</name>
    <name type="common">Charcoal tree</name>
    <name type="synonym">Celtis orientalis</name>
    <dbReference type="NCBI Taxonomy" id="63057"/>
    <lineage>
        <taxon>Eukaryota</taxon>
        <taxon>Viridiplantae</taxon>
        <taxon>Streptophyta</taxon>
        <taxon>Embryophyta</taxon>
        <taxon>Tracheophyta</taxon>
        <taxon>Spermatophyta</taxon>
        <taxon>Magnoliopsida</taxon>
        <taxon>eudicotyledons</taxon>
        <taxon>Gunneridae</taxon>
        <taxon>Pentapetalae</taxon>
        <taxon>rosids</taxon>
        <taxon>fabids</taxon>
        <taxon>Rosales</taxon>
        <taxon>Cannabaceae</taxon>
        <taxon>Trema</taxon>
    </lineage>
</organism>
<dbReference type="InParanoid" id="A0A2P5DJ04"/>
<dbReference type="PANTHER" id="PTHR34222:SF79">
    <property type="entry name" value="RETROVIRUS-RELATED POL POLYPROTEIN FROM TRANSPOSON TNT 1-94"/>
    <property type="match status" value="1"/>
</dbReference>
<reference evidence="3" key="1">
    <citation type="submission" date="2016-06" db="EMBL/GenBank/DDBJ databases">
        <title>Parallel loss of symbiosis genes in relatives of nitrogen-fixing non-legume Parasponia.</title>
        <authorList>
            <person name="Van Velzen R."/>
            <person name="Holmer R."/>
            <person name="Bu F."/>
            <person name="Rutten L."/>
            <person name="Van Zeijl A."/>
            <person name="Liu W."/>
            <person name="Santuari L."/>
            <person name="Cao Q."/>
            <person name="Sharma T."/>
            <person name="Shen D."/>
            <person name="Roswanjaya Y."/>
            <person name="Wardhani T."/>
            <person name="Kalhor M.S."/>
            <person name="Jansen J."/>
            <person name="Van den Hoogen J."/>
            <person name="Gungor B."/>
            <person name="Hartog M."/>
            <person name="Hontelez J."/>
            <person name="Verver J."/>
            <person name="Yang W.-C."/>
            <person name="Schijlen E."/>
            <person name="Repin R."/>
            <person name="Schilthuizen M."/>
            <person name="Schranz E."/>
            <person name="Heidstra R."/>
            <person name="Miyata K."/>
            <person name="Fedorova E."/>
            <person name="Kohlen W."/>
            <person name="Bisseling T."/>
            <person name="Smit S."/>
            <person name="Geurts R."/>
        </authorList>
    </citation>
    <scope>NUCLEOTIDE SEQUENCE [LARGE SCALE GENOMIC DNA]</scope>
    <source>
        <strain evidence="3">cv. RG33-2</strain>
    </source>
</reference>
<dbReference type="EMBL" id="JXTC01000267">
    <property type="protein sequence ID" value="PON73292.1"/>
    <property type="molecule type" value="Genomic_DNA"/>
</dbReference>
<name>A0A2P5DJ04_TREOI</name>
<gene>
    <name evidence="2" type="ORF">TorRG33x02_250280</name>
</gene>
<feature type="region of interest" description="Disordered" evidence="1">
    <location>
        <begin position="61"/>
        <end position="89"/>
    </location>
</feature>
<dbReference type="PANTHER" id="PTHR34222">
    <property type="entry name" value="GAG_PRE-INTEGRS DOMAIN-CONTAINING PROTEIN"/>
    <property type="match status" value="1"/>
</dbReference>
<evidence type="ECO:0000313" key="2">
    <source>
        <dbReference type="EMBL" id="PON73292.1"/>
    </source>
</evidence>
<evidence type="ECO:0000256" key="1">
    <source>
        <dbReference type="SAM" id="MobiDB-lite"/>
    </source>
</evidence>
<sequence length="171" mass="20214">MDPANEENTTQEQGKADLSRLSGRDNKDNRERERDNKDNLWCTYCKKPRDTKERCWKLHGKPPSQEWRNQRGQHKSQAHHSGGQERGDFNSQEIEKLRNLIGSLEMLIGTLRNRIRERRLDLLKKGRGFTILKHLVLQIMSPILSCPYPFLVLQIKRCYLALPFSYWSSFF</sequence>
<feature type="compositionally biased region" description="Basic and acidic residues" evidence="1">
    <location>
        <begin position="14"/>
        <end position="35"/>
    </location>
</feature>
<keyword evidence="3" id="KW-1185">Reference proteome</keyword>
<protein>
    <submittedName>
        <fullName evidence="2">Uncharacterized protein</fullName>
    </submittedName>
</protein>
<dbReference type="Proteomes" id="UP000237000">
    <property type="component" value="Unassembled WGS sequence"/>
</dbReference>
<dbReference type="OrthoDB" id="1190543at2759"/>
<accession>A0A2P5DJ04</accession>
<dbReference type="AlphaFoldDB" id="A0A2P5DJ04"/>
<evidence type="ECO:0000313" key="3">
    <source>
        <dbReference type="Proteomes" id="UP000237000"/>
    </source>
</evidence>
<feature type="compositionally biased region" description="Polar residues" evidence="1">
    <location>
        <begin position="1"/>
        <end position="13"/>
    </location>
</feature>
<proteinExistence type="predicted"/>